<proteinExistence type="inferred from homology"/>
<accession>A0AAJ0HDL8</accession>
<dbReference type="PANTHER" id="PTHR35897:SF1">
    <property type="entry name" value="METHYLTRANSFERASE AUSD"/>
    <property type="match status" value="1"/>
</dbReference>
<evidence type="ECO:0000256" key="3">
    <source>
        <dbReference type="ARBA" id="ARBA00022691"/>
    </source>
</evidence>
<gene>
    <name evidence="6" type="ORF">B0T25DRAFT_457117</name>
</gene>
<feature type="domain" description="Methyltransferase" evidence="5">
    <location>
        <begin position="103"/>
        <end position="203"/>
    </location>
</feature>
<dbReference type="GO" id="GO:0016740">
    <property type="term" value="F:transferase activity"/>
    <property type="evidence" value="ECO:0007669"/>
    <property type="project" value="UniProtKB-KW"/>
</dbReference>
<evidence type="ECO:0000256" key="4">
    <source>
        <dbReference type="ARBA" id="ARBA00038314"/>
    </source>
</evidence>
<evidence type="ECO:0000256" key="2">
    <source>
        <dbReference type="ARBA" id="ARBA00022679"/>
    </source>
</evidence>
<dbReference type="EMBL" id="JAUIQD010000005">
    <property type="protein sequence ID" value="KAK3348681.1"/>
    <property type="molecule type" value="Genomic_DNA"/>
</dbReference>
<keyword evidence="7" id="KW-1185">Reference proteome</keyword>
<dbReference type="Pfam" id="PF13649">
    <property type="entry name" value="Methyltransf_25"/>
    <property type="match status" value="1"/>
</dbReference>
<dbReference type="Proteomes" id="UP001275084">
    <property type="component" value="Unassembled WGS sequence"/>
</dbReference>
<comment type="caution">
    <text evidence="6">The sequence shown here is derived from an EMBL/GenBank/DDBJ whole genome shotgun (WGS) entry which is preliminary data.</text>
</comment>
<dbReference type="InterPro" id="IPR051654">
    <property type="entry name" value="Meroterpenoid_MTases"/>
</dbReference>
<name>A0AAJ0HDL8_9PEZI</name>
<reference evidence="6" key="2">
    <citation type="submission" date="2023-06" db="EMBL/GenBank/DDBJ databases">
        <authorList>
            <consortium name="Lawrence Berkeley National Laboratory"/>
            <person name="Haridas S."/>
            <person name="Hensen N."/>
            <person name="Bonometti L."/>
            <person name="Westerberg I."/>
            <person name="Brannstrom I.O."/>
            <person name="Guillou S."/>
            <person name="Cros-Aarteil S."/>
            <person name="Calhoun S."/>
            <person name="Kuo A."/>
            <person name="Mondo S."/>
            <person name="Pangilinan J."/>
            <person name="Riley R."/>
            <person name="Labutti K."/>
            <person name="Andreopoulos B."/>
            <person name="Lipzen A."/>
            <person name="Chen C."/>
            <person name="Yanf M."/>
            <person name="Daum C."/>
            <person name="Ng V."/>
            <person name="Clum A."/>
            <person name="Steindorff A."/>
            <person name="Ohm R."/>
            <person name="Martin F."/>
            <person name="Silar P."/>
            <person name="Natvig D."/>
            <person name="Lalanne C."/>
            <person name="Gautier V."/>
            <person name="Ament-Velasquez S.L."/>
            <person name="Kruys A."/>
            <person name="Hutchinson M.I."/>
            <person name="Powell A.J."/>
            <person name="Barry K."/>
            <person name="Miller A.N."/>
            <person name="Grigoriev I.V."/>
            <person name="Debuchy R."/>
            <person name="Gladieux P."/>
            <person name="Thoren M.H."/>
            <person name="Johannesson H."/>
        </authorList>
    </citation>
    <scope>NUCLEOTIDE SEQUENCE</scope>
    <source>
        <strain evidence="6">CBS 955.72</strain>
    </source>
</reference>
<sequence>MAATATDIKVDKDLARVGNPSHDLPWFDPKVNVPWPARRLLEKYSHIPSEDVEKEVLSLRDRAWEVYPYPCIGHWDFLDFQLAARNELYHDLLTRLKGGATYLDIGCCLGHDIRKLIFDGAPSGNLAGVEICQGYLDLGYDLFRDKETTKTQFLQGDVLDPAGPWPQLEGKFDVVNIGMFLHLFTWEENIQVFERVIKTLKTGELGTTIIGNALGNVNDKVALQWLNKAIPTHNVESFKRLISQVEERTGTRWEVNAEVDTGIGIYDGKRTYVDANFRRLIFHITRIA</sequence>
<dbReference type="InterPro" id="IPR029063">
    <property type="entry name" value="SAM-dependent_MTases_sf"/>
</dbReference>
<evidence type="ECO:0000259" key="5">
    <source>
        <dbReference type="Pfam" id="PF13649"/>
    </source>
</evidence>
<evidence type="ECO:0000313" key="6">
    <source>
        <dbReference type="EMBL" id="KAK3348681.1"/>
    </source>
</evidence>
<keyword evidence="2" id="KW-0808">Transferase</keyword>
<comment type="pathway">
    <text evidence="1">Secondary metabolite biosynthesis.</text>
</comment>
<dbReference type="AlphaFoldDB" id="A0AAJ0HDL8"/>
<comment type="similarity">
    <text evidence="4">Belongs to the class I-like SAM-binding methyltransferase superfamily.</text>
</comment>
<evidence type="ECO:0000313" key="7">
    <source>
        <dbReference type="Proteomes" id="UP001275084"/>
    </source>
</evidence>
<protein>
    <recommendedName>
        <fullName evidence="5">Methyltransferase domain-containing protein</fullName>
    </recommendedName>
</protein>
<dbReference type="PANTHER" id="PTHR35897">
    <property type="entry name" value="METHYLTRANSFERASE AUSD"/>
    <property type="match status" value="1"/>
</dbReference>
<dbReference type="Gene3D" id="3.40.50.150">
    <property type="entry name" value="Vaccinia Virus protein VP39"/>
    <property type="match status" value="1"/>
</dbReference>
<evidence type="ECO:0000256" key="1">
    <source>
        <dbReference type="ARBA" id="ARBA00005179"/>
    </source>
</evidence>
<reference evidence="6" key="1">
    <citation type="journal article" date="2023" name="Mol. Phylogenet. Evol.">
        <title>Genome-scale phylogeny and comparative genomics of the fungal order Sordariales.</title>
        <authorList>
            <person name="Hensen N."/>
            <person name="Bonometti L."/>
            <person name="Westerberg I."/>
            <person name="Brannstrom I.O."/>
            <person name="Guillou S."/>
            <person name="Cros-Aarteil S."/>
            <person name="Calhoun S."/>
            <person name="Haridas S."/>
            <person name="Kuo A."/>
            <person name="Mondo S."/>
            <person name="Pangilinan J."/>
            <person name="Riley R."/>
            <person name="LaButti K."/>
            <person name="Andreopoulos B."/>
            <person name="Lipzen A."/>
            <person name="Chen C."/>
            <person name="Yan M."/>
            <person name="Daum C."/>
            <person name="Ng V."/>
            <person name="Clum A."/>
            <person name="Steindorff A."/>
            <person name="Ohm R.A."/>
            <person name="Martin F."/>
            <person name="Silar P."/>
            <person name="Natvig D.O."/>
            <person name="Lalanne C."/>
            <person name="Gautier V."/>
            <person name="Ament-Velasquez S.L."/>
            <person name="Kruys A."/>
            <person name="Hutchinson M.I."/>
            <person name="Powell A.J."/>
            <person name="Barry K."/>
            <person name="Miller A.N."/>
            <person name="Grigoriev I.V."/>
            <person name="Debuchy R."/>
            <person name="Gladieux P."/>
            <person name="Hiltunen Thoren M."/>
            <person name="Johannesson H."/>
        </authorList>
    </citation>
    <scope>NUCLEOTIDE SEQUENCE</scope>
    <source>
        <strain evidence="6">CBS 955.72</strain>
    </source>
</reference>
<keyword evidence="3" id="KW-0949">S-adenosyl-L-methionine</keyword>
<organism evidence="6 7">
    <name type="scientific">Lasiosphaeria hispida</name>
    <dbReference type="NCBI Taxonomy" id="260671"/>
    <lineage>
        <taxon>Eukaryota</taxon>
        <taxon>Fungi</taxon>
        <taxon>Dikarya</taxon>
        <taxon>Ascomycota</taxon>
        <taxon>Pezizomycotina</taxon>
        <taxon>Sordariomycetes</taxon>
        <taxon>Sordariomycetidae</taxon>
        <taxon>Sordariales</taxon>
        <taxon>Lasiosphaeriaceae</taxon>
        <taxon>Lasiosphaeria</taxon>
    </lineage>
</organism>
<dbReference type="SUPFAM" id="SSF53335">
    <property type="entry name" value="S-adenosyl-L-methionine-dependent methyltransferases"/>
    <property type="match status" value="1"/>
</dbReference>
<dbReference type="InterPro" id="IPR041698">
    <property type="entry name" value="Methyltransf_25"/>
</dbReference>